<protein>
    <submittedName>
        <fullName evidence="2">Uncharacterized protein</fullName>
    </submittedName>
</protein>
<organism evidence="2 3">
    <name type="scientific">Naegleria lovaniensis</name>
    <name type="common">Amoeba</name>
    <dbReference type="NCBI Taxonomy" id="51637"/>
    <lineage>
        <taxon>Eukaryota</taxon>
        <taxon>Discoba</taxon>
        <taxon>Heterolobosea</taxon>
        <taxon>Tetramitia</taxon>
        <taxon>Eutetramitia</taxon>
        <taxon>Vahlkampfiidae</taxon>
        <taxon>Naegleria</taxon>
    </lineage>
</organism>
<sequence length="169" mass="19234">MSEATSSSNQRATQAAKKEQEHRRRSALKALAQFKPQVLANKFEIEGKTYSLFTPHDLIAKEDPYQCSYCSLHAPHTPCGTQLGKYKNCLSEKKDGQTPSEALSMPSSYENDPCKPVFETEFYPCFVQLSGSPYLYLRANALFGLETRDLFKVWFDIQKHQALKQTSMH</sequence>
<gene>
    <name evidence="2" type="ORF">C9374_000567</name>
</gene>
<name>A0AA88KNC6_NAELO</name>
<comment type="caution">
    <text evidence="2">The sequence shown here is derived from an EMBL/GenBank/DDBJ whole genome shotgun (WGS) entry which is preliminary data.</text>
</comment>
<reference evidence="2 3" key="1">
    <citation type="journal article" date="2018" name="BMC Genomics">
        <title>The genome of Naegleria lovaniensis, the basis for a comparative approach to unravel pathogenicity factors of the human pathogenic amoeba N. fowleri.</title>
        <authorList>
            <person name="Liechti N."/>
            <person name="Schurch N."/>
            <person name="Bruggmann R."/>
            <person name="Wittwer M."/>
        </authorList>
    </citation>
    <scope>NUCLEOTIDE SEQUENCE [LARGE SCALE GENOMIC DNA]</scope>
    <source>
        <strain evidence="2 3">ATCC 30569</strain>
    </source>
</reference>
<dbReference type="RefSeq" id="XP_044552395.1">
    <property type="nucleotide sequence ID" value="XM_044695445.1"/>
</dbReference>
<dbReference type="EMBL" id="PYSW02000010">
    <property type="protein sequence ID" value="KAG2388403.1"/>
    <property type="molecule type" value="Genomic_DNA"/>
</dbReference>
<accession>A0AA88KNC6</accession>
<dbReference type="GeneID" id="68093029"/>
<evidence type="ECO:0000313" key="2">
    <source>
        <dbReference type="EMBL" id="KAG2388403.1"/>
    </source>
</evidence>
<dbReference type="Proteomes" id="UP000816034">
    <property type="component" value="Unassembled WGS sequence"/>
</dbReference>
<evidence type="ECO:0000256" key="1">
    <source>
        <dbReference type="SAM" id="MobiDB-lite"/>
    </source>
</evidence>
<keyword evidence="3" id="KW-1185">Reference proteome</keyword>
<proteinExistence type="predicted"/>
<dbReference type="AlphaFoldDB" id="A0AA88KNC6"/>
<feature type="region of interest" description="Disordered" evidence="1">
    <location>
        <begin position="1"/>
        <end position="25"/>
    </location>
</feature>
<feature type="compositionally biased region" description="Polar residues" evidence="1">
    <location>
        <begin position="1"/>
        <end position="13"/>
    </location>
</feature>
<evidence type="ECO:0000313" key="3">
    <source>
        <dbReference type="Proteomes" id="UP000816034"/>
    </source>
</evidence>